<evidence type="ECO:0000313" key="3">
    <source>
        <dbReference type="Proteomes" id="UP000241507"/>
    </source>
</evidence>
<proteinExistence type="predicted"/>
<protein>
    <recommendedName>
        <fullName evidence="1">HEPN domain-containing protein</fullName>
    </recommendedName>
</protein>
<dbReference type="KEGG" id="grs:C7S20_03455"/>
<dbReference type="EMBL" id="CP028136">
    <property type="protein sequence ID" value="AVR44386.1"/>
    <property type="molecule type" value="Genomic_DNA"/>
</dbReference>
<dbReference type="Gene3D" id="1.20.120.330">
    <property type="entry name" value="Nucleotidyltransferases domain 2"/>
    <property type="match status" value="1"/>
</dbReference>
<sequence>METKVRGLFEEAFQKLEAAGEELCRPEEDVVSFLVCKHSQAAIENFLKGYLLKNNIEPKDYSNISSLYNKCLELNSNFSEIDLSNFTCKSYKPDSRSCTSISKVSGCFDIAGNLNSFLKKEKAFI</sequence>
<dbReference type="RefSeq" id="WP_107011164.1">
    <property type="nucleotide sequence ID" value="NZ_CP028136.1"/>
</dbReference>
<accession>A0A2R3Z2B4</accession>
<dbReference type="OrthoDB" id="1440109at2"/>
<name>A0A2R3Z2B4_9FLAO</name>
<dbReference type="AlphaFoldDB" id="A0A2R3Z2B4"/>
<keyword evidence="3" id="KW-1185">Reference proteome</keyword>
<gene>
    <name evidence="2" type="ORF">C7S20_03455</name>
</gene>
<dbReference type="Pfam" id="PF05168">
    <property type="entry name" value="HEPN"/>
    <property type="match status" value="1"/>
</dbReference>
<dbReference type="Proteomes" id="UP000241507">
    <property type="component" value="Chromosome"/>
</dbReference>
<evidence type="ECO:0000313" key="2">
    <source>
        <dbReference type="EMBL" id="AVR44386.1"/>
    </source>
</evidence>
<feature type="domain" description="HEPN" evidence="1">
    <location>
        <begin position="8"/>
        <end position="77"/>
    </location>
</feature>
<dbReference type="InterPro" id="IPR007842">
    <property type="entry name" value="HEPN_dom"/>
</dbReference>
<reference evidence="3" key="1">
    <citation type="submission" date="2018-03" db="EMBL/GenBank/DDBJ databases">
        <title>Gramella fulva sp. nov., isolated from a dry surface of tidal flat.</title>
        <authorList>
            <person name="Hwang S.H."/>
            <person name="Hwang W.M."/>
            <person name="Kang K."/>
            <person name="Ahn T.-Y."/>
        </authorList>
    </citation>
    <scope>NUCLEOTIDE SEQUENCE [LARGE SCALE GENOMIC DNA]</scope>
    <source>
        <strain evidence="3">SH35</strain>
    </source>
</reference>
<evidence type="ECO:0000259" key="1">
    <source>
        <dbReference type="Pfam" id="PF05168"/>
    </source>
</evidence>
<organism evidence="2 3">
    <name type="scientific">Christiangramia fulva</name>
    <dbReference type="NCBI Taxonomy" id="2126553"/>
    <lineage>
        <taxon>Bacteria</taxon>
        <taxon>Pseudomonadati</taxon>
        <taxon>Bacteroidota</taxon>
        <taxon>Flavobacteriia</taxon>
        <taxon>Flavobacteriales</taxon>
        <taxon>Flavobacteriaceae</taxon>
        <taxon>Christiangramia</taxon>
    </lineage>
</organism>